<dbReference type="Gene3D" id="3.40.50.2300">
    <property type="match status" value="2"/>
</dbReference>
<dbReference type="Proteomes" id="UP000604475">
    <property type="component" value="Unassembled WGS sequence"/>
</dbReference>
<keyword evidence="2 3" id="KW-0732">Signal</keyword>
<feature type="domain" description="Leucine-binding protein" evidence="4">
    <location>
        <begin position="58"/>
        <end position="406"/>
    </location>
</feature>
<dbReference type="CDD" id="cd06341">
    <property type="entry name" value="PBP1_ABC_ligand_binding-like"/>
    <property type="match status" value="1"/>
</dbReference>
<sequence length="427" mass="46334">MSRICRSRETRHGVRLRRVRLAAAVVLTLAAGCGSAGGGGSATDRADTCDTPGFGADEIKIGYVYPDSGPLDQAFAATLPGFIARVEQQNASGGIHGRKIVYEWRDDGGVPEQNDDTVRDLVENEQVFGLVESTTVASGGADYLRDLKIPVVGLPAEPIWSDHAYPNLFAHTFIYTSGDSIDTFGTFVKARGGTKAAVIDSDIEQQANSLNDELRQSLEAVDVEVLPEKFIFNPAYSDPVLLGRQLKAAGVDTVTGALSARDMTRILQGLRAVDAPVKIVLAASGYDRSLLEKQGTAMAGLYTWLNYLPFEAKTPAHARYTEAVSRYVPEMQPPDQEMAFLTYIVTDLFLTGLERGGECPTRAEYIDTLRRVTDYDAGGLLPGTVDLADWGKLQNCYIFVQVNEQGTGYDVTPNPEGKDQWCGNHLP</sequence>
<evidence type="ECO:0000313" key="5">
    <source>
        <dbReference type="EMBL" id="MBL7626510.1"/>
    </source>
</evidence>
<protein>
    <submittedName>
        <fullName evidence="5">ABC transporter substrate-binding protein</fullName>
    </submittedName>
</protein>
<dbReference type="RefSeq" id="WP_203005805.1">
    <property type="nucleotide sequence ID" value="NZ_JADWYU010000017.1"/>
</dbReference>
<dbReference type="EMBL" id="JAEACQ010000138">
    <property type="protein sequence ID" value="MBL7626510.1"/>
    <property type="molecule type" value="Genomic_DNA"/>
</dbReference>
<proteinExistence type="inferred from homology"/>
<feature type="signal peptide" evidence="3">
    <location>
        <begin position="1"/>
        <end position="36"/>
    </location>
</feature>
<dbReference type="PANTHER" id="PTHR47235:SF1">
    <property type="entry name" value="BLR6548 PROTEIN"/>
    <property type="match status" value="1"/>
</dbReference>
<dbReference type="PANTHER" id="PTHR47235">
    <property type="entry name" value="BLR6548 PROTEIN"/>
    <property type="match status" value="1"/>
</dbReference>
<evidence type="ECO:0000259" key="4">
    <source>
        <dbReference type="Pfam" id="PF13458"/>
    </source>
</evidence>
<dbReference type="InterPro" id="IPR028081">
    <property type="entry name" value="Leu-bd"/>
</dbReference>
<comment type="caution">
    <text evidence="5">The sequence shown here is derived from an EMBL/GenBank/DDBJ whole genome shotgun (WGS) entry which is preliminary data.</text>
</comment>
<accession>A0A937R9T0</accession>
<reference evidence="5" key="1">
    <citation type="submission" date="2020-12" db="EMBL/GenBank/DDBJ databases">
        <title>Genomic characterization of non-nitrogen-fixing Frankia strains.</title>
        <authorList>
            <person name="Carlos-Shanley C."/>
            <person name="Guerra T."/>
            <person name="Hahn D."/>
        </authorList>
    </citation>
    <scope>NUCLEOTIDE SEQUENCE</scope>
    <source>
        <strain evidence="5">CN6</strain>
    </source>
</reference>
<dbReference type="InterPro" id="IPR028082">
    <property type="entry name" value="Peripla_BP_I"/>
</dbReference>
<keyword evidence="6" id="KW-1185">Reference proteome</keyword>
<comment type="similarity">
    <text evidence="1">Belongs to the leucine-binding protein family.</text>
</comment>
<feature type="chain" id="PRO_5038534632" evidence="3">
    <location>
        <begin position="37"/>
        <end position="427"/>
    </location>
</feature>
<dbReference type="Pfam" id="PF13458">
    <property type="entry name" value="Peripla_BP_6"/>
    <property type="match status" value="1"/>
</dbReference>
<dbReference type="AlphaFoldDB" id="A0A937R9T0"/>
<dbReference type="SUPFAM" id="SSF53822">
    <property type="entry name" value="Periplasmic binding protein-like I"/>
    <property type="match status" value="1"/>
</dbReference>
<dbReference type="PROSITE" id="PS51257">
    <property type="entry name" value="PROKAR_LIPOPROTEIN"/>
    <property type="match status" value="1"/>
</dbReference>
<gene>
    <name evidence="5" type="ORF">I7412_04845</name>
</gene>
<organism evidence="5 6">
    <name type="scientific">Frankia nepalensis</name>
    <dbReference type="NCBI Taxonomy" id="1836974"/>
    <lineage>
        <taxon>Bacteria</taxon>
        <taxon>Bacillati</taxon>
        <taxon>Actinomycetota</taxon>
        <taxon>Actinomycetes</taxon>
        <taxon>Frankiales</taxon>
        <taxon>Frankiaceae</taxon>
        <taxon>Frankia</taxon>
    </lineage>
</organism>
<evidence type="ECO:0000313" key="6">
    <source>
        <dbReference type="Proteomes" id="UP000604475"/>
    </source>
</evidence>
<name>A0A937R9T0_9ACTN</name>
<evidence type="ECO:0000256" key="2">
    <source>
        <dbReference type="ARBA" id="ARBA00022729"/>
    </source>
</evidence>
<evidence type="ECO:0000256" key="3">
    <source>
        <dbReference type="SAM" id="SignalP"/>
    </source>
</evidence>
<evidence type="ECO:0000256" key="1">
    <source>
        <dbReference type="ARBA" id="ARBA00010062"/>
    </source>
</evidence>